<organism evidence="13">
    <name type="scientific">uncultured Aureispira sp</name>
    <dbReference type="NCBI Taxonomy" id="1331704"/>
    <lineage>
        <taxon>Bacteria</taxon>
        <taxon>Pseudomonadati</taxon>
        <taxon>Bacteroidota</taxon>
        <taxon>Saprospiria</taxon>
        <taxon>Saprospirales</taxon>
        <taxon>Saprospiraceae</taxon>
        <taxon>Aureispira</taxon>
        <taxon>environmental samples</taxon>
    </lineage>
</organism>
<dbReference type="EMBL" id="CACVAQ010000008">
    <property type="protein sequence ID" value="CAA6798589.1"/>
    <property type="molecule type" value="Genomic_DNA"/>
</dbReference>
<evidence type="ECO:0000256" key="2">
    <source>
        <dbReference type="ARBA" id="ARBA00022617"/>
    </source>
</evidence>
<dbReference type="InterPro" id="IPR036909">
    <property type="entry name" value="Cyt_c-like_dom_sf"/>
</dbReference>
<evidence type="ECO:0000256" key="1">
    <source>
        <dbReference type="ARBA" id="ARBA00004442"/>
    </source>
</evidence>
<dbReference type="PROSITE" id="PS51007">
    <property type="entry name" value="CYTC"/>
    <property type="match status" value="1"/>
</dbReference>
<keyword evidence="6" id="KW-0998">Cell outer membrane</keyword>
<evidence type="ECO:0000256" key="5">
    <source>
        <dbReference type="ARBA" id="ARBA00023136"/>
    </source>
</evidence>
<dbReference type="PANTHER" id="PTHR30329:SF21">
    <property type="entry name" value="LIPOPROTEIN YIAD-RELATED"/>
    <property type="match status" value="1"/>
</dbReference>
<evidence type="ECO:0000259" key="11">
    <source>
        <dbReference type="PROSITE" id="PS51007"/>
    </source>
</evidence>
<dbReference type="CDD" id="cd07185">
    <property type="entry name" value="OmpA_C-like"/>
    <property type="match status" value="1"/>
</dbReference>
<feature type="domain" description="Cytochrome c" evidence="11">
    <location>
        <begin position="132"/>
        <end position="221"/>
    </location>
</feature>
<dbReference type="Pfam" id="PF00691">
    <property type="entry name" value="OmpA"/>
    <property type="match status" value="1"/>
</dbReference>
<accession>A0A6S6S149</accession>
<evidence type="ECO:0000256" key="10">
    <source>
        <dbReference type="SAM" id="SignalP"/>
    </source>
</evidence>
<keyword evidence="4 7" id="KW-0408">Iron</keyword>
<dbReference type="Pfam" id="PF13442">
    <property type="entry name" value="Cytochrome_CBB3"/>
    <property type="match status" value="1"/>
</dbReference>
<gene>
    <name evidence="13" type="ORF">HELGO_WM10074</name>
</gene>
<dbReference type="InterPro" id="IPR050330">
    <property type="entry name" value="Bact_OuterMem_StrucFunc"/>
</dbReference>
<proteinExistence type="predicted"/>
<dbReference type="SUPFAM" id="SSF46626">
    <property type="entry name" value="Cytochrome c"/>
    <property type="match status" value="1"/>
</dbReference>
<name>A0A6S6S149_9BACT</name>
<dbReference type="InterPro" id="IPR006664">
    <property type="entry name" value="OMP_bac"/>
</dbReference>
<dbReference type="Gene3D" id="1.10.760.10">
    <property type="entry name" value="Cytochrome c-like domain"/>
    <property type="match status" value="1"/>
</dbReference>
<keyword evidence="5 8" id="KW-0472">Membrane</keyword>
<evidence type="ECO:0000256" key="8">
    <source>
        <dbReference type="PROSITE-ProRule" id="PRU00473"/>
    </source>
</evidence>
<feature type="compositionally biased region" description="Basic and acidic residues" evidence="9">
    <location>
        <begin position="362"/>
        <end position="376"/>
    </location>
</feature>
<evidence type="ECO:0000313" key="13">
    <source>
        <dbReference type="EMBL" id="CAA6798589.1"/>
    </source>
</evidence>
<dbReference type="GO" id="GO:0009279">
    <property type="term" value="C:cell outer membrane"/>
    <property type="evidence" value="ECO:0007669"/>
    <property type="project" value="UniProtKB-SubCell"/>
</dbReference>
<evidence type="ECO:0000256" key="7">
    <source>
        <dbReference type="PROSITE-ProRule" id="PRU00433"/>
    </source>
</evidence>
<feature type="chain" id="PRO_5027820155" evidence="10">
    <location>
        <begin position="27"/>
        <end position="376"/>
    </location>
</feature>
<reference evidence="13" key="1">
    <citation type="submission" date="2020-01" db="EMBL/GenBank/DDBJ databases">
        <authorList>
            <person name="Meier V. D."/>
            <person name="Meier V D."/>
        </authorList>
    </citation>
    <scope>NUCLEOTIDE SEQUENCE</scope>
    <source>
        <strain evidence="13">HLG_WM_MAG_10</strain>
    </source>
</reference>
<dbReference type="GO" id="GO:0020037">
    <property type="term" value="F:heme binding"/>
    <property type="evidence" value="ECO:0007669"/>
    <property type="project" value="InterPro"/>
</dbReference>
<evidence type="ECO:0000256" key="4">
    <source>
        <dbReference type="ARBA" id="ARBA00023004"/>
    </source>
</evidence>
<dbReference type="InterPro" id="IPR009056">
    <property type="entry name" value="Cyt_c-like_dom"/>
</dbReference>
<feature type="signal peptide" evidence="10">
    <location>
        <begin position="1"/>
        <end position="26"/>
    </location>
</feature>
<dbReference type="PANTHER" id="PTHR30329">
    <property type="entry name" value="STATOR ELEMENT OF FLAGELLAR MOTOR COMPLEX"/>
    <property type="match status" value="1"/>
</dbReference>
<evidence type="ECO:0000256" key="9">
    <source>
        <dbReference type="SAM" id="MobiDB-lite"/>
    </source>
</evidence>
<dbReference type="Gene3D" id="3.30.1330.60">
    <property type="entry name" value="OmpA-like domain"/>
    <property type="match status" value="1"/>
</dbReference>
<evidence type="ECO:0000259" key="12">
    <source>
        <dbReference type="PROSITE" id="PS51123"/>
    </source>
</evidence>
<dbReference type="PROSITE" id="PS51123">
    <property type="entry name" value="OMPA_2"/>
    <property type="match status" value="1"/>
</dbReference>
<feature type="domain" description="OmpA-like" evidence="12">
    <location>
        <begin position="261"/>
        <end position="376"/>
    </location>
</feature>
<comment type="subcellular location">
    <subcellularLocation>
        <location evidence="1">Cell outer membrane</location>
    </subcellularLocation>
</comment>
<keyword evidence="3 7" id="KW-0479">Metal-binding</keyword>
<dbReference type="InterPro" id="IPR006665">
    <property type="entry name" value="OmpA-like"/>
</dbReference>
<dbReference type="AlphaFoldDB" id="A0A6S6S149"/>
<dbReference type="PRINTS" id="PR01021">
    <property type="entry name" value="OMPADOMAIN"/>
</dbReference>
<keyword evidence="10" id="KW-0732">Signal</keyword>
<sequence>MKNLTSIYSLATVCLASLLLWSCGRAGGENTGSEYMPDMAHSIAYEANYNSYYLNNTWDGEEAYRSYAGPRKPVKGTVARGYLPSKYQNLEDYRTSADETHVALQEKVRAMMMADASLQNELTLDSKKELEKVLLEGGHLYSINCEVCHGDKLDGNGVLYNEGEGKYSAKPANLVNEEFSAATDGRFLSAILHGKGMMQSHVDKMSPMERWKVIHYIRSMQAKKNGTEYNPVGNVNVAPTAVSLEESFEALMNDVKAGTVAGEDLKIGLDNVLYSVGKADLKAESYGTLNSLVSLLTANPSVKIEISGHTDNTGDSAKNLQLSEDRAHAVYDYLIGHGIATERLAYKGYGDTNPLTSNDTEEGMKQNRRTELKIVQ</sequence>
<evidence type="ECO:0000256" key="6">
    <source>
        <dbReference type="ARBA" id="ARBA00023237"/>
    </source>
</evidence>
<dbReference type="InterPro" id="IPR036737">
    <property type="entry name" value="OmpA-like_sf"/>
</dbReference>
<dbReference type="SUPFAM" id="SSF103088">
    <property type="entry name" value="OmpA-like"/>
    <property type="match status" value="1"/>
</dbReference>
<protein>
    <submittedName>
        <fullName evidence="13">Uncharacterized protein</fullName>
    </submittedName>
</protein>
<evidence type="ECO:0000256" key="3">
    <source>
        <dbReference type="ARBA" id="ARBA00022723"/>
    </source>
</evidence>
<dbReference type="GO" id="GO:0046872">
    <property type="term" value="F:metal ion binding"/>
    <property type="evidence" value="ECO:0007669"/>
    <property type="project" value="UniProtKB-KW"/>
</dbReference>
<dbReference type="PRINTS" id="PR01023">
    <property type="entry name" value="NAFLGMOTY"/>
</dbReference>
<keyword evidence="2 7" id="KW-0349">Heme</keyword>
<feature type="region of interest" description="Disordered" evidence="9">
    <location>
        <begin position="352"/>
        <end position="376"/>
    </location>
</feature>
<dbReference type="GO" id="GO:0009055">
    <property type="term" value="F:electron transfer activity"/>
    <property type="evidence" value="ECO:0007669"/>
    <property type="project" value="InterPro"/>
</dbReference>